<proteinExistence type="predicted"/>
<dbReference type="InterPro" id="IPR053185">
    <property type="entry name" value="SET_domain_protein"/>
</dbReference>
<dbReference type="CDD" id="cd20071">
    <property type="entry name" value="SET_SMYD"/>
    <property type="match status" value="1"/>
</dbReference>
<gene>
    <name evidence="2" type="ORF">PG986_007032</name>
</gene>
<sequence>MSDRSPGGVHDISHFRVVAVPGKGIGLVATRLIRRGEEIMTARPAVVAHEDLVDELELASQNALLDHAARVLPGERRKRFLAQAGELGGHRIADIMFTNSFQVSLGLQGEPHFGNFPEVSRLNHDCRPSIAYYIDENLTHHTHAVRDIQPGEELIISYLDSFRARSVRQARARASWGFSCGCSQCSLPEAEAEASDARLVSIYQVETQLTDLNNANVSTSTIDRLVALYKEERLDHKIADAYTLAALNYNTFGVEATAKEYAKLSLEQGLLEHGHDSADMEAMRIVAVDPKSHWSWNTRQR</sequence>
<dbReference type="PANTHER" id="PTHR47332">
    <property type="entry name" value="SET DOMAIN-CONTAINING PROTEIN 5"/>
    <property type="match status" value="1"/>
</dbReference>
<comment type="caution">
    <text evidence="2">The sequence shown here is derived from an EMBL/GenBank/DDBJ whole genome shotgun (WGS) entry which is preliminary data.</text>
</comment>
<dbReference type="Pfam" id="PF00856">
    <property type="entry name" value="SET"/>
    <property type="match status" value="1"/>
</dbReference>
<dbReference type="PANTHER" id="PTHR47332:SF6">
    <property type="entry name" value="SET DOMAIN-CONTAINING PROTEIN"/>
    <property type="match status" value="1"/>
</dbReference>
<evidence type="ECO:0000313" key="2">
    <source>
        <dbReference type="EMBL" id="KAK7951304.1"/>
    </source>
</evidence>
<dbReference type="InterPro" id="IPR046341">
    <property type="entry name" value="SET_dom_sf"/>
</dbReference>
<dbReference type="SMART" id="SM00317">
    <property type="entry name" value="SET"/>
    <property type="match status" value="1"/>
</dbReference>
<name>A0ABR1QBG3_9PEZI</name>
<dbReference type="SUPFAM" id="SSF82199">
    <property type="entry name" value="SET domain"/>
    <property type="match status" value="1"/>
</dbReference>
<evidence type="ECO:0000259" key="1">
    <source>
        <dbReference type="PROSITE" id="PS50280"/>
    </source>
</evidence>
<dbReference type="GeneID" id="92076316"/>
<dbReference type="RefSeq" id="XP_066699366.1">
    <property type="nucleotide sequence ID" value="XM_066843254.1"/>
</dbReference>
<reference evidence="2 3" key="1">
    <citation type="submission" date="2023-01" db="EMBL/GenBank/DDBJ databases">
        <title>Analysis of 21 Apiospora genomes using comparative genomics revels a genus with tremendous synthesis potential of carbohydrate active enzymes and secondary metabolites.</title>
        <authorList>
            <person name="Sorensen T."/>
        </authorList>
    </citation>
    <scope>NUCLEOTIDE SEQUENCE [LARGE SCALE GENOMIC DNA]</scope>
    <source>
        <strain evidence="2 3">CBS 24483</strain>
    </source>
</reference>
<dbReference type="Proteomes" id="UP001391051">
    <property type="component" value="Unassembled WGS sequence"/>
</dbReference>
<feature type="domain" description="SET" evidence="1">
    <location>
        <begin position="13"/>
        <end position="159"/>
    </location>
</feature>
<organism evidence="2 3">
    <name type="scientific">Apiospora aurea</name>
    <dbReference type="NCBI Taxonomy" id="335848"/>
    <lineage>
        <taxon>Eukaryota</taxon>
        <taxon>Fungi</taxon>
        <taxon>Dikarya</taxon>
        <taxon>Ascomycota</taxon>
        <taxon>Pezizomycotina</taxon>
        <taxon>Sordariomycetes</taxon>
        <taxon>Xylariomycetidae</taxon>
        <taxon>Amphisphaeriales</taxon>
        <taxon>Apiosporaceae</taxon>
        <taxon>Apiospora</taxon>
    </lineage>
</organism>
<evidence type="ECO:0000313" key="3">
    <source>
        <dbReference type="Proteomes" id="UP001391051"/>
    </source>
</evidence>
<keyword evidence="3" id="KW-1185">Reference proteome</keyword>
<dbReference type="EMBL" id="JAQQWE010000005">
    <property type="protein sequence ID" value="KAK7951304.1"/>
    <property type="molecule type" value="Genomic_DNA"/>
</dbReference>
<dbReference type="PROSITE" id="PS50280">
    <property type="entry name" value="SET"/>
    <property type="match status" value="1"/>
</dbReference>
<accession>A0ABR1QBG3</accession>
<dbReference type="Gene3D" id="2.170.270.10">
    <property type="entry name" value="SET domain"/>
    <property type="match status" value="1"/>
</dbReference>
<dbReference type="InterPro" id="IPR001214">
    <property type="entry name" value="SET_dom"/>
</dbReference>
<protein>
    <submittedName>
        <fullName evidence="2">SET domain-containing protein 5</fullName>
    </submittedName>
</protein>